<dbReference type="PANTHER" id="PTHR47738:SF2">
    <property type="entry name" value="PTS SYSTEM FRUCTOSE-LIKE EIIA COMPONENT"/>
    <property type="match status" value="1"/>
</dbReference>
<dbReference type="Pfam" id="PF00359">
    <property type="entry name" value="PTS_EIIA_2"/>
    <property type="match status" value="1"/>
</dbReference>
<dbReference type="PROSITE" id="PS51094">
    <property type="entry name" value="PTS_EIIA_TYPE_2"/>
    <property type="match status" value="1"/>
</dbReference>
<organism evidence="8 10">
    <name type="scientific">Brochothrix thermosphacta</name>
    <name type="common">Microbacterium thermosphactum</name>
    <dbReference type="NCBI Taxonomy" id="2756"/>
    <lineage>
        <taxon>Bacteria</taxon>
        <taxon>Bacillati</taxon>
        <taxon>Bacillota</taxon>
        <taxon>Bacilli</taxon>
        <taxon>Bacillales</taxon>
        <taxon>Listeriaceae</taxon>
        <taxon>Brochothrix</taxon>
    </lineage>
</organism>
<evidence type="ECO:0000313" key="8">
    <source>
        <dbReference type="EMBL" id="ATF24949.1"/>
    </source>
</evidence>
<evidence type="ECO:0000256" key="2">
    <source>
        <dbReference type="ARBA" id="ARBA00022448"/>
    </source>
</evidence>
<dbReference type="Proteomes" id="UP000243591">
    <property type="component" value="Chromosome"/>
</dbReference>
<dbReference type="FunFam" id="3.40.930.10:FF:000009">
    <property type="entry name" value="PTS system, fructose specific IIABC component"/>
    <property type="match status" value="1"/>
</dbReference>
<dbReference type="GO" id="GO:0008982">
    <property type="term" value="F:protein-N(PI)-phosphohistidine-sugar phosphotransferase activity"/>
    <property type="evidence" value="ECO:0007669"/>
    <property type="project" value="InterPro"/>
</dbReference>
<name>A0A1D2KUG7_BROTH</name>
<evidence type="ECO:0000313" key="10">
    <source>
        <dbReference type="Proteomes" id="UP000243591"/>
    </source>
</evidence>
<dbReference type="PROSITE" id="PS00372">
    <property type="entry name" value="PTS_EIIA_TYPE_2_HIS"/>
    <property type="match status" value="1"/>
</dbReference>
<dbReference type="CDD" id="cd00211">
    <property type="entry name" value="PTS_IIA_fru"/>
    <property type="match status" value="1"/>
</dbReference>
<dbReference type="Gene3D" id="3.40.930.10">
    <property type="entry name" value="Mannitol-specific EII, Chain A"/>
    <property type="match status" value="1"/>
</dbReference>
<dbReference type="RefSeq" id="WP_069125477.1">
    <property type="nucleotide sequence ID" value="NZ_CBCPHX010000001.1"/>
</dbReference>
<dbReference type="KEGG" id="bths:CNY62_00375"/>
<evidence type="ECO:0000256" key="1">
    <source>
        <dbReference type="ARBA" id="ARBA00004496"/>
    </source>
</evidence>
<dbReference type="InterPro" id="IPR016152">
    <property type="entry name" value="PTrfase/Anion_transptr"/>
</dbReference>
<evidence type="ECO:0000256" key="5">
    <source>
        <dbReference type="ARBA" id="ARBA00022679"/>
    </source>
</evidence>
<dbReference type="GeneID" id="66538392"/>
<dbReference type="SUPFAM" id="SSF55804">
    <property type="entry name" value="Phoshotransferase/anion transport protein"/>
    <property type="match status" value="1"/>
</dbReference>
<dbReference type="InterPro" id="IPR004715">
    <property type="entry name" value="PTS_IIA_fruc"/>
</dbReference>
<dbReference type="GO" id="GO:0005737">
    <property type="term" value="C:cytoplasm"/>
    <property type="evidence" value="ECO:0007669"/>
    <property type="project" value="UniProtKB-SubCell"/>
</dbReference>
<keyword evidence="4" id="KW-0762">Sugar transport</keyword>
<dbReference type="EMBL" id="CP023483">
    <property type="protein sequence ID" value="ATF24949.1"/>
    <property type="molecule type" value="Genomic_DNA"/>
</dbReference>
<accession>A0A1D2KUG7</accession>
<evidence type="ECO:0000313" key="11">
    <source>
        <dbReference type="Proteomes" id="UP000270190"/>
    </source>
</evidence>
<evidence type="ECO:0000256" key="3">
    <source>
        <dbReference type="ARBA" id="ARBA00022553"/>
    </source>
</evidence>
<keyword evidence="3" id="KW-0597">Phosphoprotein</keyword>
<reference evidence="9" key="3">
    <citation type="submission" date="2018-04" db="EMBL/GenBank/DDBJ databases">
        <authorList>
            <person name="Go L.Y."/>
            <person name="Mitchell J.A."/>
        </authorList>
    </citation>
    <scope>NUCLEOTIDE SEQUENCE</scope>
    <source>
        <strain evidence="9">BSAS1 3</strain>
    </source>
</reference>
<proteinExistence type="predicted"/>
<keyword evidence="2" id="KW-0813">Transport</keyword>
<protein>
    <submittedName>
        <fullName evidence="8">PTS mannose transporter subunit IIAB</fullName>
    </submittedName>
    <submittedName>
        <fullName evidence="9">Phosphotransferase system (PTS), mannose-specific IIA component</fullName>
    </submittedName>
</protein>
<keyword evidence="10" id="KW-1185">Reference proteome</keyword>
<dbReference type="GO" id="GO:0009401">
    <property type="term" value="P:phosphoenolpyruvate-dependent sugar phosphotransferase system"/>
    <property type="evidence" value="ECO:0007669"/>
    <property type="project" value="UniProtKB-KW"/>
</dbReference>
<dbReference type="PANTHER" id="PTHR47738">
    <property type="entry name" value="PTS SYSTEM FRUCTOSE-LIKE EIIA COMPONENT-RELATED"/>
    <property type="match status" value="1"/>
</dbReference>
<dbReference type="STRING" id="2756.BFR44_02965"/>
<comment type="subcellular location">
    <subcellularLocation>
        <location evidence="1">Cytoplasm</location>
    </subcellularLocation>
</comment>
<dbReference type="InterPro" id="IPR051541">
    <property type="entry name" value="PTS_SugarTrans_NitroReg"/>
</dbReference>
<keyword evidence="6" id="KW-0598">Phosphotransferase system</keyword>
<feature type="domain" description="PTS EIIA type-2" evidence="7">
    <location>
        <begin position="5"/>
        <end position="150"/>
    </location>
</feature>
<dbReference type="NCBIfam" id="TIGR00848">
    <property type="entry name" value="fruA"/>
    <property type="match status" value="1"/>
</dbReference>
<dbReference type="OrthoDB" id="95460at2"/>
<dbReference type="InterPro" id="IPR002178">
    <property type="entry name" value="PTS_EIIA_type-2_dom"/>
</dbReference>
<dbReference type="GO" id="GO:0016020">
    <property type="term" value="C:membrane"/>
    <property type="evidence" value="ECO:0007669"/>
    <property type="project" value="InterPro"/>
</dbReference>
<reference evidence="8 10" key="1">
    <citation type="submission" date="2017-09" db="EMBL/GenBank/DDBJ databases">
        <title>Complete Genome Sequences of Two Strains of the Meat Spoilage Bacterium Brochothrix thermosphacta Isolated from Ground Chicken.</title>
        <authorList>
            <person name="Paoli G.C."/>
            <person name="Wijey C."/>
            <person name="Chen C.-Y."/>
            <person name="Nguyen L."/>
            <person name="Yan X."/>
            <person name="Irwin P.L."/>
        </authorList>
    </citation>
    <scope>NUCLEOTIDE SEQUENCE [LARGE SCALE GENOMIC DNA]</scope>
    <source>
        <strain evidence="8 10">BI</strain>
    </source>
</reference>
<reference evidence="11" key="2">
    <citation type="submission" date="2018-04" db="EMBL/GenBank/DDBJ databases">
        <authorList>
            <person name="Illikoud N."/>
        </authorList>
    </citation>
    <scope>NUCLEOTIDE SEQUENCE [LARGE SCALE GENOMIC DNA]</scope>
</reference>
<gene>
    <name evidence="9" type="ORF">BTBSAS_20080</name>
    <name evidence="8" type="ORF">CNY62_00375</name>
</gene>
<sequence>MKVEEILKKQNVLFDLQGTKKEEVIGEISQKLAHAGFVADAEVFLASVLERETHATTGIGNAIAIPHGKSTTVTESTIVFARTSQDIEWESLDDEPVNLLILLAISDADKTDGHLRLLSEIATKLMDDDIVAALKEATTPEAVLTILSKGDE</sequence>
<dbReference type="Proteomes" id="UP000270190">
    <property type="component" value="Unassembled WGS sequence"/>
</dbReference>
<dbReference type="EMBL" id="OUNC01000012">
    <property type="protein sequence ID" value="SPP28210.1"/>
    <property type="molecule type" value="Genomic_DNA"/>
</dbReference>
<dbReference type="AlphaFoldDB" id="A0A1D2KUG7"/>
<evidence type="ECO:0000259" key="7">
    <source>
        <dbReference type="PROSITE" id="PS51094"/>
    </source>
</evidence>
<evidence type="ECO:0000313" key="9">
    <source>
        <dbReference type="EMBL" id="SPP28210.1"/>
    </source>
</evidence>
<evidence type="ECO:0000256" key="6">
    <source>
        <dbReference type="ARBA" id="ARBA00022683"/>
    </source>
</evidence>
<keyword evidence="5 9" id="KW-0808">Transferase</keyword>
<evidence type="ECO:0000256" key="4">
    <source>
        <dbReference type="ARBA" id="ARBA00022597"/>
    </source>
</evidence>